<dbReference type="InterPro" id="IPR013783">
    <property type="entry name" value="Ig-like_fold"/>
</dbReference>
<dbReference type="EMBL" id="JAVRHR010000002">
    <property type="protein sequence ID" value="MDT0607177.1"/>
    <property type="molecule type" value="Genomic_DNA"/>
</dbReference>
<feature type="domain" description="PKD" evidence="2">
    <location>
        <begin position="394"/>
        <end position="450"/>
    </location>
</feature>
<reference evidence="3 4" key="1">
    <citation type="submission" date="2023-09" db="EMBL/GenBank/DDBJ databases">
        <authorList>
            <person name="Rey-Velasco X."/>
        </authorList>
    </citation>
    <scope>NUCLEOTIDE SEQUENCE [LARGE SCALE GENOMIC DNA]</scope>
    <source>
        <strain evidence="3 4">F388</strain>
    </source>
</reference>
<feature type="chain" id="PRO_5045135480" evidence="1">
    <location>
        <begin position="23"/>
        <end position="877"/>
    </location>
</feature>
<dbReference type="SUPFAM" id="SSF49299">
    <property type="entry name" value="PKD domain"/>
    <property type="match status" value="1"/>
</dbReference>
<keyword evidence="1" id="KW-0732">Signal</keyword>
<dbReference type="InterPro" id="IPR026341">
    <property type="entry name" value="T9SS_type_B"/>
</dbReference>
<dbReference type="SUPFAM" id="SSF82171">
    <property type="entry name" value="DPP6 N-terminal domain-like"/>
    <property type="match status" value="1"/>
</dbReference>
<dbReference type="RefSeq" id="WP_311350738.1">
    <property type="nucleotide sequence ID" value="NZ_JAVRHR010000002.1"/>
</dbReference>
<proteinExistence type="predicted"/>
<evidence type="ECO:0000313" key="4">
    <source>
        <dbReference type="Proteomes" id="UP001255246"/>
    </source>
</evidence>
<evidence type="ECO:0000256" key="1">
    <source>
        <dbReference type="SAM" id="SignalP"/>
    </source>
</evidence>
<keyword evidence="4" id="KW-1185">Reference proteome</keyword>
<dbReference type="CDD" id="cd00146">
    <property type="entry name" value="PKD"/>
    <property type="match status" value="1"/>
</dbReference>
<evidence type="ECO:0000259" key="2">
    <source>
        <dbReference type="PROSITE" id="PS50093"/>
    </source>
</evidence>
<evidence type="ECO:0000313" key="3">
    <source>
        <dbReference type="EMBL" id="MDT0607177.1"/>
    </source>
</evidence>
<gene>
    <name evidence="3" type="ORF">RM706_09060</name>
</gene>
<dbReference type="Pfam" id="PF13585">
    <property type="entry name" value="CHU_C"/>
    <property type="match status" value="1"/>
</dbReference>
<dbReference type="NCBIfam" id="TIGR04131">
    <property type="entry name" value="Bac_Flav_CTERM"/>
    <property type="match status" value="1"/>
</dbReference>
<name>A0ABU3AAG9_9FLAO</name>
<protein>
    <submittedName>
        <fullName evidence="3">T9SS type B sorting domain-containing protein</fullName>
    </submittedName>
</protein>
<feature type="signal peptide" evidence="1">
    <location>
        <begin position="1"/>
        <end position="22"/>
    </location>
</feature>
<dbReference type="Proteomes" id="UP001255246">
    <property type="component" value="Unassembled WGS sequence"/>
</dbReference>
<dbReference type="PROSITE" id="PS50093">
    <property type="entry name" value="PKD"/>
    <property type="match status" value="1"/>
</dbReference>
<sequence>MRTILILATLFFTINSFSQLEAANWYFGEAAGLNFNSGIPIPHLDGQLNSVEGSASISDPNGSLLFYTNGNTIWNANHEIMPNGEGIKGSSSGSQTALIVPNPVNNTIYYVFTTDDALLADLGQNNGFNYTVIDISLNNGRGGVLEKNLPLLPIGSEKVSGILNFNENYFWVVTHFRDRFYSYKVDENGVDTNPIISILGPSITDFRNGRGSLKLSPDGTKLAMSYLIQEPKYDSSLFIFDFDATTGIVSNPVEALSHRRAYYGLEFSSNSKMLYASGVNYNRDNNLENIKVIQYNLESANFFSEGKVVLDFQNNTGFFVAGALQIGIDKRIYHSIPNARLSVIREPNKDARLTNSEKFTVDLGGREGRFGLPPYIQSFFETIINIENYCLGDTTTFTPDGNNNITDISWNFGDPDSGALNFSNNIIGEHIFSKAGIYKVVINVEYSNGNPRQFIEYVDIKPAPNVLTEVELVQCDIDGIDDGITSFNLEEAIPIFDNGIENLDVFFFDTEANAIMNQNELSPLGYRNDAADNIIYAKVSTGLECFSLIEITLITQPMSNLRLYDTLYICDGRFRDNMIIANLSRVIEQLSEDFGDTEISLYINEDDALFELNQLKLEDYSFSASNIPELFFRIEEDHDCAFIGKVELVVVESPDHEETKLVYLCDGLANLNAPDGFDDYLWNFGIMQQEITVKEPGIYDVVFSTGTCVYIQTVEVLPEIGIEVENVIVQDFRRNNQVSVILGINQSGENTTFSIDGGLNFQESNVFNNILPGLYDLVVDNGCSIYEEEIIVGAMPNFFTPNNDGFNDMWTLSNSSYFPDYKVSIYDRYGKLITSFRDGQSGWDGRYQNKNMPADDYWYHLELIDGRDIKGFFALKR</sequence>
<accession>A0ABU3AAG9</accession>
<dbReference type="InterPro" id="IPR035986">
    <property type="entry name" value="PKD_dom_sf"/>
</dbReference>
<dbReference type="Gene3D" id="2.60.40.10">
    <property type="entry name" value="Immunoglobulins"/>
    <property type="match status" value="1"/>
</dbReference>
<dbReference type="InterPro" id="IPR000601">
    <property type="entry name" value="PKD_dom"/>
</dbReference>
<organism evidence="3 4">
    <name type="scientific">Croceitalea rosinachiae</name>
    <dbReference type="NCBI Taxonomy" id="3075596"/>
    <lineage>
        <taxon>Bacteria</taxon>
        <taxon>Pseudomonadati</taxon>
        <taxon>Bacteroidota</taxon>
        <taxon>Flavobacteriia</taxon>
        <taxon>Flavobacteriales</taxon>
        <taxon>Flavobacteriaceae</taxon>
        <taxon>Croceitalea</taxon>
    </lineage>
</organism>
<comment type="caution">
    <text evidence="3">The sequence shown here is derived from an EMBL/GenBank/DDBJ whole genome shotgun (WGS) entry which is preliminary data.</text>
</comment>